<keyword evidence="3" id="KW-1185">Reference proteome</keyword>
<dbReference type="VEuPathDB" id="VectorBase:ASTE004986"/>
<evidence type="ECO:0000313" key="2">
    <source>
        <dbReference type="EnsemblMetazoa" id="ASTEI11336-PA"/>
    </source>
</evidence>
<dbReference type="VEuPathDB" id="VectorBase:ASTEI11336"/>
<dbReference type="Proteomes" id="UP000076408">
    <property type="component" value="Unassembled WGS sequence"/>
</dbReference>
<dbReference type="GO" id="GO:0005576">
    <property type="term" value="C:extracellular region"/>
    <property type="evidence" value="ECO:0007669"/>
    <property type="project" value="InterPro"/>
</dbReference>
<evidence type="ECO:0000313" key="3">
    <source>
        <dbReference type="Proteomes" id="UP000076408"/>
    </source>
</evidence>
<dbReference type="AlphaFoldDB" id="A0A182YSA0"/>
<dbReference type="GO" id="GO:0008061">
    <property type="term" value="F:chitin binding"/>
    <property type="evidence" value="ECO:0007669"/>
    <property type="project" value="InterPro"/>
</dbReference>
<dbReference type="InterPro" id="IPR002557">
    <property type="entry name" value="Chitin-bd_dom"/>
</dbReference>
<dbReference type="Gene3D" id="2.170.140.10">
    <property type="entry name" value="Chitin binding domain"/>
    <property type="match status" value="1"/>
</dbReference>
<organism evidence="2 3">
    <name type="scientific">Anopheles stephensi</name>
    <name type="common">Indo-Pakistan malaria mosquito</name>
    <dbReference type="NCBI Taxonomy" id="30069"/>
    <lineage>
        <taxon>Eukaryota</taxon>
        <taxon>Metazoa</taxon>
        <taxon>Ecdysozoa</taxon>
        <taxon>Arthropoda</taxon>
        <taxon>Hexapoda</taxon>
        <taxon>Insecta</taxon>
        <taxon>Pterygota</taxon>
        <taxon>Neoptera</taxon>
        <taxon>Endopterygota</taxon>
        <taxon>Diptera</taxon>
        <taxon>Nematocera</taxon>
        <taxon>Culicoidea</taxon>
        <taxon>Culicidae</taxon>
        <taxon>Anophelinae</taxon>
        <taxon>Anopheles</taxon>
    </lineage>
</organism>
<reference evidence="3" key="1">
    <citation type="journal article" date="2014" name="Genome Biol.">
        <title>Genome analysis of a major urban malaria vector mosquito, Anopheles stephensi.</title>
        <authorList>
            <person name="Jiang X."/>
            <person name="Peery A."/>
            <person name="Hall A.B."/>
            <person name="Sharma A."/>
            <person name="Chen X.G."/>
            <person name="Waterhouse R.M."/>
            <person name="Komissarov A."/>
            <person name="Riehle M.M."/>
            <person name="Shouche Y."/>
            <person name="Sharakhova M.V."/>
            <person name="Lawson D."/>
            <person name="Pakpour N."/>
            <person name="Arensburger P."/>
            <person name="Davidson V.L."/>
            <person name="Eiglmeier K."/>
            <person name="Emrich S."/>
            <person name="George P."/>
            <person name="Kennedy R.C."/>
            <person name="Mane S.P."/>
            <person name="Maslen G."/>
            <person name="Oringanje C."/>
            <person name="Qi Y."/>
            <person name="Settlage R."/>
            <person name="Tojo M."/>
            <person name="Tubio J.M."/>
            <person name="Unger M.F."/>
            <person name="Wang B."/>
            <person name="Vernick K.D."/>
            <person name="Ribeiro J.M."/>
            <person name="James A.A."/>
            <person name="Michel K."/>
            <person name="Riehle M.A."/>
            <person name="Luckhart S."/>
            <person name="Sharakhov I.V."/>
            <person name="Tu Z."/>
        </authorList>
    </citation>
    <scope>NUCLEOTIDE SEQUENCE [LARGE SCALE GENOMIC DNA]</scope>
    <source>
        <strain evidence="3">Indian</strain>
    </source>
</reference>
<reference evidence="2" key="2">
    <citation type="submission" date="2020-05" db="UniProtKB">
        <authorList>
            <consortium name="EnsemblMetazoa"/>
        </authorList>
    </citation>
    <scope>IDENTIFICATION</scope>
    <source>
        <strain evidence="2">Indian</strain>
    </source>
</reference>
<evidence type="ECO:0000259" key="1">
    <source>
        <dbReference type="PROSITE" id="PS50940"/>
    </source>
</evidence>
<sequence length="185" mass="20378">MIHLAIIGLLFVGGSLGEITVDSRARMALQNRTARSDVTWCELFYADDFPDNSECENGLDGQWYTFPACCNGAYNCLAGGVWDMVLCPARFVYNSVTEECAPYSGIECPLRDQNPGDEPSPTEAPPISCGTVRNGKLPYLPDCTKYIQCIEGGPNLRDCPTGYVFYVPFLMCLPGEQKQCALYQV</sequence>
<dbReference type="PROSITE" id="PS50940">
    <property type="entry name" value="CHIT_BIND_II"/>
    <property type="match status" value="2"/>
</dbReference>
<dbReference type="EnsemblMetazoa" id="ASTEI11336-RA">
    <property type="protein sequence ID" value="ASTEI11336-PA"/>
    <property type="gene ID" value="ASTEI11336"/>
</dbReference>
<dbReference type="Pfam" id="PF01607">
    <property type="entry name" value="CBM_14"/>
    <property type="match status" value="1"/>
</dbReference>
<dbReference type="InterPro" id="IPR036508">
    <property type="entry name" value="Chitin-bd_dom_sf"/>
</dbReference>
<feature type="domain" description="Chitin-binding type-2" evidence="1">
    <location>
        <begin position="126"/>
        <end position="182"/>
    </location>
</feature>
<feature type="domain" description="Chitin-binding type-2" evidence="1">
    <location>
        <begin position="52"/>
        <end position="110"/>
    </location>
</feature>
<dbReference type="SMART" id="SM00494">
    <property type="entry name" value="ChtBD2"/>
    <property type="match status" value="2"/>
</dbReference>
<dbReference type="SUPFAM" id="SSF57625">
    <property type="entry name" value="Invertebrate chitin-binding proteins"/>
    <property type="match status" value="2"/>
</dbReference>
<proteinExistence type="predicted"/>
<accession>A0A182YSA0</accession>
<dbReference type="OMA" id="CNGAYNC"/>
<name>A0A182YSA0_ANOST</name>
<protein>
    <recommendedName>
        <fullName evidence="1">Chitin-binding type-2 domain-containing protein</fullName>
    </recommendedName>
</protein>